<dbReference type="InterPro" id="IPR050372">
    <property type="entry name" value="Neurexin-related_CASP"/>
</dbReference>
<dbReference type="PANTHER" id="PTHR15036:SF84">
    <property type="entry name" value="CONTACTIN-ASSOCIATED PROTEIN-LIKE 5 ISOFORM X1"/>
    <property type="match status" value="1"/>
</dbReference>
<evidence type="ECO:0000313" key="7">
    <source>
        <dbReference type="Proteomes" id="UP001444071"/>
    </source>
</evidence>
<evidence type="ECO:0000259" key="5">
    <source>
        <dbReference type="PROSITE" id="PS50026"/>
    </source>
</evidence>
<evidence type="ECO:0000256" key="1">
    <source>
        <dbReference type="ARBA" id="ARBA00023157"/>
    </source>
</evidence>
<evidence type="ECO:0008006" key="8">
    <source>
        <dbReference type="Google" id="ProtNLM"/>
    </source>
</evidence>
<dbReference type="InterPro" id="IPR013320">
    <property type="entry name" value="ConA-like_dom_sf"/>
</dbReference>
<evidence type="ECO:0000313" key="6">
    <source>
        <dbReference type="EMBL" id="MEQ2268751.1"/>
    </source>
</evidence>
<evidence type="ECO:0000256" key="3">
    <source>
        <dbReference type="PROSITE-ProRule" id="PRU00122"/>
    </source>
</evidence>
<evidence type="ECO:0000259" key="4">
    <source>
        <dbReference type="PROSITE" id="PS50025"/>
    </source>
</evidence>
<feature type="disulfide bond" evidence="3">
    <location>
        <begin position="16"/>
        <end position="43"/>
    </location>
</feature>
<dbReference type="Gene3D" id="2.60.120.200">
    <property type="match status" value="1"/>
</dbReference>
<dbReference type="PROSITE" id="PS50025">
    <property type="entry name" value="LAM_G_DOMAIN"/>
    <property type="match status" value="1"/>
</dbReference>
<comment type="caution">
    <text evidence="2">Lacks conserved residue(s) required for the propagation of feature annotation.</text>
</comment>
<evidence type="ECO:0000256" key="2">
    <source>
        <dbReference type="PROSITE-ProRule" id="PRU00076"/>
    </source>
</evidence>
<dbReference type="InterPro" id="IPR001791">
    <property type="entry name" value="Laminin_G"/>
</dbReference>
<dbReference type="PANTHER" id="PTHR15036">
    <property type="entry name" value="PIKACHURIN-LIKE PROTEIN"/>
    <property type="match status" value="1"/>
</dbReference>
<gene>
    <name evidence="6" type="ORF">XENORESO_013858</name>
</gene>
<dbReference type="Pfam" id="PF00008">
    <property type="entry name" value="EGF"/>
    <property type="match status" value="1"/>
</dbReference>
<keyword evidence="2" id="KW-0245">EGF-like domain</keyword>
<dbReference type="SUPFAM" id="SSF49899">
    <property type="entry name" value="Concanavalin A-like lectins/glucanases"/>
    <property type="match status" value="2"/>
</dbReference>
<feature type="domain" description="EGF-like" evidence="5">
    <location>
        <begin position="44"/>
        <end position="82"/>
    </location>
</feature>
<dbReference type="Pfam" id="PF02210">
    <property type="entry name" value="Laminin_G_2"/>
    <property type="match status" value="1"/>
</dbReference>
<name>A0ABV0WGP5_9TELE</name>
<dbReference type="EMBL" id="JAHRIM010050483">
    <property type="protein sequence ID" value="MEQ2268751.1"/>
    <property type="molecule type" value="Genomic_DNA"/>
</dbReference>
<dbReference type="Proteomes" id="UP001444071">
    <property type="component" value="Unassembled WGS sequence"/>
</dbReference>
<protein>
    <recommendedName>
        <fullName evidence="8">EGF-like domain-containing protein</fullName>
    </recommendedName>
</protein>
<keyword evidence="1 3" id="KW-1015">Disulfide bond</keyword>
<dbReference type="CDD" id="cd00054">
    <property type="entry name" value="EGF_CA"/>
    <property type="match status" value="1"/>
</dbReference>
<dbReference type="Gene3D" id="2.10.25.10">
    <property type="entry name" value="Laminin"/>
    <property type="match status" value="1"/>
</dbReference>
<proteinExistence type="predicted"/>
<feature type="domain" description="Laminin G" evidence="4">
    <location>
        <begin position="1"/>
        <end position="43"/>
    </location>
</feature>
<accession>A0ABV0WGP5</accession>
<reference evidence="6 7" key="1">
    <citation type="submission" date="2021-06" db="EMBL/GenBank/DDBJ databases">
        <authorList>
            <person name="Palmer J.M."/>
        </authorList>
    </citation>
    <scope>NUCLEOTIDE SEQUENCE [LARGE SCALE GENOMIC DNA]</scope>
    <source>
        <strain evidence="6 7">XR_2019</strain>
        <tissue evidence="6">Muscle</tissue>
    </source>
</reference>
<keyword evidence="7" id="KW-1185">Reference proteome</keyword>
<sequence>MFSGGTASQQRGFLGCIRSFMVNGLTFDLEERAKMTPGVSSGCPGYCSGSSNLCHNRGRCVEKSNGYICDCSQSAYGGATCNQEVSVSFDRESSVTYTFQEPFSVMQNRSSQASSAFTESRAREDMAFSFVTSQRPAMLLTISTFSQQYITTMLARNGSLQIWYHLQTDRSPNVFSPAPKNLADGRLHRIRIHRVGKSLYVQVSMGEMIFYVFYCSHSSTPDQFTFDFTPKPQAAHSMNGDFTHYSSPNLSVTSYLISSTQ</sequence>
<dbReference type="InterPro" id="IPR000742">
    <property type="entry name" value="EGF"/>
</dbReference>
<organism evidence="6 7">
    <name type="scientific">Xenotaenia resolanae</name>
    <dbReference type="NCBI Taxonomy" id="208358"/>
    <lineage>
        <taxon>Eukaryota</taxon>
        <taxon>Metazoa</taxon>
        <taxon>Chordata</taxon>
        <taxon>Craniata</taxon>
        <taxon>Vertebrata</taxon>
        <taxon>Euteleostomi</taxon>
        <taxon>Actinopterygii</taxon>
        <taxon>Neopterygii</taxon>
        <taxon>Teleostei</taxon>
        <taxon>Neoteleostei</taxon>
        <taxon>Acanthomorphata</taxon>
        <taxon>Ovalentaria</taxon>
        <taxon>Atherinomorphae</taxon>
        <taxon>Cyprinodontiformes</taxon>
        <taxon>Goodeidae</taxon>
        <taxon>Xenotaenia</taxon>
    </lineage>
</organism>
<dbReference type="PROSITE" id="PS50026">
    <property type="entry name" value="EGF_3"/>
    <property type="match status" value="1"/>
</dbReference>
<comment type="caution">
    <text evidence="6">The sequence shown here is derived from an EMBL/GenBank/DDBJ whole genome shotgun (WGS) entry which is preliminary data.</text>
</comment>